<proteinExistence type="predicted"/>
<dbReference type="STRING" id="699218.HMPREF0889_0310"/>
<dbReference type="eggNOG" id="ENOG503311Q">
    <property type="taxonomic scope" value="Bacteria"/>
</dbReference>
<accession>D3LVI6</accession>
<name>D3LVI6_9FIRM</name>
<feature type="coiled-coil region" evidence="1">
    <location>
        <begin position="53"/>
        <end position="80"/>
    </location>
</feature>
<dbReference type="Pfam" id="PF05565">
    <property type="entry name" value="Sipho_Gp157"/>
    <property type="match status" value="1"/>
</dbReference>
<evidence type="ECO:0000313" key="2">
    <source>
        <dbReference type="EMBL" id="EFD93913.1"/>
    </source>
</evidence>
<keyword evidence="1" id="KW-0175">Coiled coil</keyword>
<comment type="caution">
    <text evidence="2">The sequence shown here is derived from an EMBL/GenBank/DDBJ whole genome shotgun (WGS) entry which is preliminary data.</text>
</comment>
<dbReference type="Proteomes" id="UP000003242">
    <property type="component" value="Unassembled WGS sequence"/>
</dbReference>
<gene>
    <name evidence="2" type="ORF">HMPREF0889_0310</name>
</gene>
<dbReference type="InterPro" id="IPR008840">
    <property type="entry name" value="Sipho_Gp157"/>
</dbReference>
<dbReference type="OrthoDB" id="2053372at2"/>
<sequence length="162" mass="18364">MNLYEINKSILNCVTIESGENVDMETGEIISAEQLNELKMERAEKIKNIALWVKNLTADATALDNEIKTLTARKKAAKNKIDSLKDWLEFNLKEGEKISEPQYAISWRASERVKVTNVKELPEEFLKYSEPTPDKTGIKKAIKAGREIKGAELVKSNNLQIK</sequence>
<reference evidence="3" key="1">
    <citation type="submission" date="2009-12" db="EMBL/GenBank/DDBJ databases">
        <title>Sequence of Clostridiales genomosp. BVAB3 str. UPII9-5.</title>
        <authorList>
            <person name="Madupu R."/>
            <person name="Durkin A.S."/>
            <person name="Torralba M."/>
            <person name="Methe B."/>
            <person name="Sutton G.G."/>
            <person name="Strausberg R.L."/>
            <person name="Nelson K.E."/>
        </authorList>
    </citation>
    <scope>NUCLEOTIDE SEQUENCE [LARGE SCALE GENOMIC DNA]</scope>
    <source>
        <strain evidence="3">28L</strain>
    </source>
</reference>
<organism evidence="2 3">
    <name type="scientific">Megasphaera lornae</name>
    <dbReference type="NCBI Taxonomy" id="1000568"/>
    <lineage>
        <taxon>Bacteria</taxon>
        <taxon>Bacillati</taxon>
        <taxon>Bacillota</taxon>
        <taxon>Negativicutes</taxon>
        <taxon>Veillonellales</taxon>
        <taxon>Veillonellaceae</taxon>
        <taxon>Megasphaera</taxon>
    </lineage>
</organism>
<evidence type="ECO:0000256" key="1">
    <source>
        <dbReference type="SAM" id="Coils"/>
    </source>
</evidence>
<dbReference type="AlphaFoldDB" id="D3LVI6"/>
<dbReference type="RefSeq" id="WP_009369847.1">
    <property type="nucleotide sequence ID" value="NZ_ADGP01000020.1"/>
</dbReference>
<protein>
    <submittedName>
        <fullName evidence="2">Siphovirus Gp157</fullName>
    </submittedName>
</protein>
<evidence type="ECO:0000313" key="3">
    <source>
        <dbReference type="Proteomes" id="UP000003242"/>
    </source>
</evidence>
<dbReference type="EMBL" id="ADGP01000020">
    <property type="protein sequence ID" value="EFD93913.1"/>
    <property type="molecule type" value="Genomic_DNA"/>
</dbReference>